<dbReference type="AlphaFoldDB" id="A0A285LXM2"/>
<dbReference type="STRING" id="1379680.GCA_001612615_04606"/>
<dbReference type="RefSeq" id="WP_084483179.1">
    <property type="nucleotide sequence ID" value="NZ_JAMTCV010000012.1"/>
</dbReference>
<proteinExistence type="predicted"/>
<feature type="region of interest" description="Disordered" evidence="1">
    <location>
        <begin position="1"/>
        <end position="46"/>
    </location>
</feature>
<evidence type="ECO:0000313" key="3">
    <source>
        <dbReference type="Proteomes" id="UP000219565"/>
    </source>
</evidence>
<dbReference type="EMBL" id="OBEG01000009">
    <property type="protein sequence ID" value="SNY89684.1"/>
    <property type="molecule type" value="Genomic_DNA"/>
</dbReference>
<organism evidence="2 3">
    <name type="scientific">Nocardia amikacinitolerans</name>
    <dbReference type="NCBI Taxonomy" id="756689"/>
    <lineage>
        <taxon>Bacteria</taxon>
        <taxon>Bacillati</taxon>
        <taxon>Actinomycetota</taxon>
        <taxon>Actinomycetes</taxon>
        <taxon>Mycobacteriales</taxon>
        <taxon>Nocardiaceae</taxon>
        <taxon>Nocardia</taxon>
    </lineage>
</organism>
<evidence type="ECO:0000313" key="2">
    <source>
        <dbReference type="EMBL" id="SNY89684.1"/>
    </source>
</evidence>
<accession>A0A285LXM2</accession>
<name>A0A285LXM2_9NOCA</name>
<feature type="compositionally biased region" description="Pro residues" evidence="1">
    <location>
        <begin position="1"/>
        <end position="26"/>
    </location>
</feature>
<sequence length="102" mass="10552">MTTPTPRPQGPGVPGPGPNAPRPGIPLPGRHLPGAQGRPEPADPDRIRSEIDSLLAELDARGAAFGAAAESAESGVDITRRARILEQAHDVLVQALATVDKI</sequence>
<protein>
    <submittedName>
        <fullName evidence="2">Uncharacterized protein</fullName>
    </submittedName>
</protein>
<dbReference type="Proteomes" id="UP000219565">
    <property type="component" value="Unassembled WGS sequence"/>
</dbReference>
<gene>
    <name evidence="2" type="ORF">SAMN04244553_6703</name>
</gene>
<keyword evidence="3" id="KW-1185">Reference proteome</keyword>
<evidence type="ECO:0000256" key="1">
    <source>
        <dbReference type="SAM" id="MobiDB-lite"/>
    </source>
</evidence>
<reference evidence="2 3" key="1">
    <citation type="submission" date="2017-09" db="EMBL/GenBank/DDBJ databases">
        <authorList>
            <person name="Ehlers B."/>
            <person name="Leendertz F.H."/>
        </authorList>
    </citation>
    <scope>NUCLEOTIDE SEQUENCE [LARGE SCALE GENOMIC DNA]</scope>
    <source>
        <strain evidence="2 3">DSM 45537</strain>
    </source>
</reference>